<dbReference type="SUPFAM" id="SSF48726">
    <property type="entry name" value="Immunoglobulin"/>
    <property type="match status" value="1"/>
</dbReference>
<name>A0A8T2LMD5_ASTMX</name>
<dbReference type="Gene3D" id="2.60.40.10">
    <property type="entry name" value="Immunoglobulins"/>
    <property type="match status" value="1"/>
</dbReference>
<evidence type="ECO:0000313" key="5">
    <source>
        <dbReference type="Proteomes" id="UP000752171"/>
    </source>
</evidence>
<comment type="caution">
    <text evidence="4">The sequence shown here is derived from an EMBL/GenBank/DDBJ whole genome shotgun (WGS) entry which is preliminary data.</text>
</comment>
<feature type="transmembrane region" description="Helical" evidence="1">
    <location>
        <begin position="181"/>
        <end position="208"/>
    </location>
</feature>
<keyword evidence="1" id="KW-1133">Transmembrane helix</keyword>
<evidence type="ECO:0000313" key="4">
    <source>
        <dbReference type="EMBL" id="KAG9270885.1"/>
    </source>
</evidence>
<organism evidence="4 5">
    <name type="scientific">Astyanax mexicanus</name>
    <name type="common">Blind cave fish</name>
    <name type="synonym">Astyanax fasciatus mexicanus</name>
    <dbReference type="NCBI Taxonomy" id="7994"/>
    <lineage>
        <taxon>Eukaryota</taxon>
        <taxon>Metazoa</taxon>
        <taxon>Chordata</taxon>
        <taxon>Craniata</taxon>
        <taxon>Vertebrata</taxon>
        <taxon>Euteleostomi</taxon>
        <taxon>Actinopterygii</taxon>
        <taxon>Neopterygii</taxon>
        <taxon>Teleostei</taxon>
        <taxon>Ostariophysi</taxon>
        <taxon>Characiformes</taxon>
        <taxon>Characoidei</taxon>
        <taxon>Acestrorhamphidae</taxon>
        <taxon>Acestrorhamphinae</taxon>
        <taxon>Astyanax</taxon>
    </lineage>
</organism>
<dbReference type="Pfam" id="PF07686">
    <property type="entry name" value="V-set"/>
    <property type="match status" value="1"/>
</dbReference>
<dbReference type="Proteomes" id="UP000752171">
    <property type="component" value="Unassembled WGS sequence"/>
</dbReference>
<gene>
    <name evidence="4" type="ORF">AMEX_G15891</name>
</gene>
<dbReference type="PROSITE" id="PS50835">
    <property type="entry name" value="IG_LIKE"/>
    <property type="match status" value="1"/>
</dbReference>
<keyword evidence="1" id="KW-0812">Transmembrane</keyword>
<evidence type="ECO:0000256" key="1">
    <source>
        <dbReference type="SAM" id="Phobius"/>
    </source>
</evidence>
<dbReference type="EMBL" id="JAICCE010000012">
    <property type="protein sequence ID" value="KAG9270885.1"/>
    <property type="molecule type" value="Genomic_DNA"/>
</dbReference>
<proteinExistence type="predicted"/>
<protein>
    <submittedName>
        <fullName evidence="4">Leucine-rich repeat-containing protein 24-like</fullName>
    </submittedName>
</protein>
<dbReference type="InterPro" id="IPR007110">
    <property type="entry name" value="Ig-like_dom"/>
</dbReference>
<dbReference type="InterPro" id="IPR036179">
    <property type="entry name" value="Ig-like_dom_sf"/>
</dbReference>
<dbReference type="AlphaFoldDB" id="A0A8T2LMD5"/>
<dbReference type="PANTHER" id="PTHR15193">
    <property type="entry name" value="CD83 ANTIGEN"/>
    <property type="match status" value="1"/>
</dbReference>
<accession>A0A8T2LMD5</accession>
<dbReference type="SMART" id="SM00409">
    <property type="entry name" value="IG"/>
    <property type="match status" value="1"/>
</dbReference>
<dbReference type="InterPro" id="IPR013106">
    <property type="entry name" value="Ig_V-set"/>
</dbReference>
<evidence type="ECO:0000259" key="3">
    <source>
        <dbReference type="PROSITE" id="PS50835"/>
    </source>
</evidence>
<dbReference type="PANTHER" id="PTHR15193:SF1">
    <property type="entry name" value="CD83 ANTIGEN"/>
    <property type="match status" value="1"/>
</dbReference>
<feature type="chain" id="PRO_5035875229" evidence="2">
    <location>
        <begin position="22"/>
        <end position="218"/>
    </location>
</feature>
<evidence type="ECO:0000256" key="2">
    <source>
        <dbReference type="SAM" id="SignalP"/>
    </source>
</evidence>
<keyword evidence="2" id="KW-0732">Signal</keyword>
<feature type="signal peptide" evidence="2">
    <location>
        <begin position="1"/>
        <end position="21"/>
    </location>
</feature>
<dbReference type="InterPro" id="IPR003599">
    <property type="entry name" value="Ig_sub"/>
</dbReference>
<keyword evidence="1" id="KW-0472">Membrane</keyword>
<sequence>MTIIRLLGTLALFMTICPALSFSRKVPDETHVITPNCANEAVLPCTAKSYSHEYTSIIWYKVIQNKDSGIILKHKGSESAVAYRDYAHVASLREDYSLVLKNLSLKDSGEYKCMMRARLGVINNDSHVLLNVSECVSTSQTPVLTPEFTAQFTTDWLNSSVNSVPAAAAAAAVQVVDVSALWAFIAFITISLTKLLLCALCLWGVVLFKKHRRKSTWS</sequence>
<reference evidence="4 5" key="1">
    <citation type="submission" date="2021-07" db="EMBL/GenBank/DDBJ databases">
        <authorList>
            <person name="Imarazene B."/>
            <person name="Zahm M."/>
            <person name="Klopp C."/>
            <person name="Cabau C."/>
            <person name="Beille S."/>
            <person name="Jouanno E."/>
            <person name="Castinel A."/>
            <person name="Lluch J."/>
            <person name="Gil L."/>
            <person name="Kuchtly C."/>
            <person name="Lopez Roques C."/>
            <person name="Donnadieu C."/>
            <person name="Parrinello H."/>
            <person name="Journot L."/>
            <person name="Du K."/>
            <person name="Schartl M."/>
            <person name="Retaux S."/>
            <person name="Guiguen Y."/>
        </authorList>
    </citation>
    <scope>NUCLEOTIDE SEQUENCE [LARGE SCALE GENOMIC DNA]</scope>
    <source>
        <strain evidence="4">Pach_M1</strain>
        <tissue evidence="4">Testis</tissue>
    </source>
</reference>
<dbReference type="InterPro" id="IPR013783">
    <property type="entry name" value="Ig-like_fold"/>
</dbReference>
<feature type="domain" description="Ig-like" evidence="3">
    <location>
        <begin position="18"/>
        <end position="133"/>
    </location>
</feature>